<feature type="region of interest" description="Disordered" evidence="1">
    <location>
        <begin position="1"/>
        <end position="217"/>
    </location>
</feature>
<feature type="compositionally biased region" description="Basic and acidic residues" evidence="1">
    <location>
        <begin position="807"/>
        <end position="833"/>
    </location>
</feature>
<feature type="compositionally biased region" description="Low complexity" evidence="1">
    <location>
        <begin position="72"/>
        <end position="82"/>
    </location>
</feature>
<organism evidence="2 3">
    <name type="scientific">Claviceps arundinis</name>
    <dbReference type="NCBI Taxonomy" id="1623583"/>
    <lineage>
        <taxon>Eukaryota</taxon>
        <taxon>Fungi</taxon>
        <taxon>Dikarya</taxon>
        <taxon>Ascomycota</taxon>
        <taxon>Pezizomycotina</taxon>
        <taxon>Sordariomycetes</taxon>
        <taxon>Hypocreomycetidae</taxon>
        <taxon>Hypocreales</taxon>
        <taxon>Clavicipitaceae</taxon>
        <taxon>Claviceps</taxon>
    </lineage>
</organism>
<evidence type="ECO:0000313" key="2">
    <source>
        <dbReference type="EMBL" id="KAG5962019.1"/>
    </source>
</evidence>
<proteinExistence type="predicted"/>
<feature type="compositionally biased region" description="Basic and acidic residues" evidence="1">
    <location>
        <begin position="1055"/>
        <end position="1066"/>
    </location>
</feature>
<feature type="region of interest" description="Disordered" evidence="1">
    <location>
        <begin position="1055"/>
        <end position="1081"/>
    </location>
</feature>
<gene>
    <name evidence="2" type="ORF">E4U56_003571</name>
</gene>
<sequence length="1305" mass="142306">MERGKDAPLSLLASQPNGHAPSNHLQVNHENRKPLFGNASRSVTTSIAAGVRPRSGLDGPDPPILGRRAKSDPQGAAAPDAGGSPGGSVYLPRKSAFRSPAHARISSNGTRGLQSIRPLSYAEAYKIAQEEEQEKAERQRQLGGSPSPAPRPWQTRLGQPQHEMQEDRFRPGNHLNSNTGVQPSSNAVAGQNDRHSPGAGLGGTHREAGKISVAPPKRFNTKHSLIERVDQWRAVSRPVSDNARAGVLPEDQAELGSDGSLGSHGRLPALVPGIDDDFPILSAESLRPRHNLGPFPDKDFSWQMDHDFTAGDLQISDSPRIRVGANSNKPFANRPSIINDIRARSPAVRAVRSPERSNTRIFEIQEDEVEHGVDNTADLSGLRNLTKLRQERQNTRSNEERHATDAAIVSDHGQPRPKKNDKLDNIRQLETAGLTKRQLADIRLAEIKEQNGMARPAITETPKRSQPRGPKGKEIDGGIAGLAARYMSKFGADEGEQIPDTPVTIYRNHGGGGGGGKTVENMKPAWDSGKDRASGSAADANVKQGITDERDLLRRLARATSASPAPEPAPPAPATRTVEAPTTRTRTTLRELSSKSSTAKPSLLGQKSTLGSNSNSNTNPDPDSKPKSSLPSNLNASKPYSSITQSSTSNFHPKSFKPNLSGGKTNGLNMRMKDGHLDNQSVGFAGLPRTNSAESVKSKPSSVHSESDPTARIEAEEKLFALTDNQSERGSMRAPSIASDSDDNEADPAERGREGKDVEGGGDGDALAEMTPKPQKHDFVTMPTPKVTGAYIETPATEKPAITNGDGHQEENITVKPFREKLKEQQEREDGMKKIRSRKGSDSTAPTLIRDKTTSSGRKSKDEDMTSNSGAKGRKQNEEVEAVSSKTASVESTSSSSSSSAAAAAAAAAAKKKKPRSRSGSRERPPLKNSAKPPSAKDDLRELQRQHNIDDFTVDDLEQMMTGQNAASQKIKELLEQKPPKADDEVEQESAGSDAWGEETKKKKKKNVEAKEEGESESQSIPVLKMDNVVRSSLSNIRETKMDIERLEGQIAHVADKKAQSSEKRPATKQHQQKQQQKIPKVKIEHDDQNQFPLFKAAAHTSRATYSHLSKPHLWHSLHPLRLTWLGLILLLLLLLWPVAESSLCAVYCRPSTCMSTQTCVYSYDDPTPGWALPIKLDQWTTGGRARKALGWISEDVQDWWADVGDAVRGRTLQDVAVEQVPPAKRRQHWRRLRKRGIGMGGGPEPGPEQRAKWAAWRRARLAKERAREARSMDSGDGDGYEMGRLWVDESMEGDERISSRLIVD</sequence>
<feature type="compositionally biased region" description="Polar residues" evidence="1">
    <location>
        <begin position="174"/>
        <end position="189"/>
    </location>
</feature>
<evidence type="ECO:0000313" key="3">
    <source>
        <dbReference type="Proteomes" id="UP000784919"/>
    </source>
</evidence>
<dbReference type="EMBL" id="SRPS01000232">
    <property type="protein sequence ID" value="KAG5962019.1"/>
    <property type="molecule type" value="Genomic_DNA"/>
</dbReference>
<feature type="region of interest" description="Disordered" evidence="1">
    <location>
        <begin position="509"/>
        <end position="547"/>
    </location>
</feature>
<feature type="compositionally biased region" description="Basic and acidic residues" evidence="1">
    <location>
        <begin position="748"/>
        <end position="759"/>
    </location>
</feature>
<reference evidence="2" key="1">
    <citation type="journal article" date="2020" name="bioRxiv">
        <title>Whole genome comparisons of ergot fungi reveals the divergence and evolution of species within the genus Claviceps are the result of varying mechanisms driving genome evolution and host range expansion.</title>
        <authorList>
            <person name="Wyka S.A."/>
            <person name="Mondo S.J."/>
            <person name="Liu M."/>
            <person name="Dettman J."/>
            <person name="Nalam V."/>
            <person name="Broders K.D."/>
        </authorList>
    </citation>
    <scope>NUCLEOTIDE SEQUENCE</scope>
    <source>
        <strain evidence="2">CCC 1102</strain>
    </source>
</reference>
<feature type="compositionally biased region" description="Low complexity" evidence="1">
    <location>
        <begin position="882"/>
        <end position="909"/>
    </location>
</feature>
<accession>A0A9P7SM59</accession>
<feature type="region of interest" description="Disordered" evidence="1">
    <location>
        <begin position="559"/>
        <end position="1021"/>
    </location>
</feature>
<feature type="region of interest" description="Disordered" evidence="1">
    <location>
        <begin position="391"/>
        <end position="424"/>
    </location>
</feature>
<feature type="region of interest" description="Disordered" evidence="1">
    <location>
        <begin position="455"/>
        <end position="475"/>
    </location>
</feature>
<feature type="compositionally biased region" description="Basic residues" evidence="1">
    <location>
        <begin position="910"/>
        <end position="919"/>
    </location>
</feature>
<feature type="compositionally biased region" description="Basic and acidic residues" evidence="1">
    <location>
        <begin position="705"/>
        <end position="719"/>
    </location>
</feature>
<feature type="compositionally biased region" description="Basic and acidic residues" evidence="1">
    <location>
        <begin position="970"/>
        <end position="983"/>
    </location>
</feature>
<feature type="compositionally biased region" description="Basic and acidic residues" evidence="1">
    <location>
        <begin position="391"/>
        <end position="404"/>
    </location>
</feature>
<feature type="compositionally biased region" description="Polar residues" evidence="1">
    <location>
        <begin position="635"/>
        <end position="652"/>
    </location>
</feature>
<feature type="compositionally biased region" description="Basic and acidic residues" evidence="1">
    <location>
        <begin position="849"/>
        <end position="864"/>
    </location>
</feature>
<feature type="compositionally biased region" description="Polar residues" evidence="1">
    <location>
        <begin position="689"/>
        <end position="704"/>
    </location>
</feature>
<feature type="compositionally biased region" description="Basic and acidic residues" evidence="1">
    <location>
        <begin position="935"/>
        <end position="950"/>
    </location>
</feature>
<evidence type="ECO:0000256" key="1">
    <source>
        <dbReference type="SAM" id="MobiDB-lite"/>
    </source>
</evidence>
<name>A0A9P7SM59_9HYPO</name>
<dbReference type="Proteomes" id="UP000784919">
    <property type="component" value="Unassembled WGS sequence"/>
</dbReference>
<dbReference type="OrthoDB" id="3439035at2759"/>
<comment type="caution">
    <text evidence="2">The sequence shown here is derived from an EMBL/GenBank/DDBJ whole genome shotgun (WGS) entry which is preliminary data.</text>
</comment>
<feature type="compositionally biased region" description="Low complexity" evidence="1">
    <location>
        <begin position="574"/>
        <end position="586"/>
    </location>
</feature>
<protein>
    <submittedName>
        <fullName evidence="2">Uncharacterized protein</fullName>
    </submittedName>
</protein>
<feature type="compositionally biased region" description="Low complexity" evidence="1">
    <location>
        <begin position="608"/>
        <end position="634"/>
    </location>
</feature>